<dbReference type="PANTHER" id="PTHR37418">
    <property type="entry name" value="3-KETO-5-AMINOHEXANOATE CLEAVAGE ENZYME-RELATED"/>
    <property type="match status" value="1"/>
</dbReference>
<dbReference type="Proteomes" id="UP000650424">
    <property type="component" value="Unassembled WGS sequence"/>
</dbReference>
<evidence type="ECO:0000313" key="6">
    <source>
        <dbReference type="Proteomes" id="UP000650424"/>
    </source>
</evidence>
<keyword evidence="4" id="KW-0862">Zinc</keyword>
<comment type="cofactor">
    <cofactor evidence="1">
        <name>Zn(2+)</name>
        <dbReference type="ChEBI" id="CHEBI:29105"/>
    </cofactor>
</comment>
<dbReference type="Pfam" id="PF05853">
    <property type="entry name" value="BKACE"/>
    <property type="match status" value="1"/>
</dbReference>
<sequence>MSFPSPLIINLAPTGMVPVRSQSPHVPLSPEEIIADAVLCAQHGASMFHLHARDADGVPTDDAATYESIIRGIRAYSPELIIVTTTSGRRSPEVEKRASSLRLHHSLRPDMASLTLGSMNFAREASLNSPDTIMQLAGIMQELGIKPELEVFDLGMVNFAKVLIDKGLLKPPYYFNIILGNPATAQAKLLHLATIVADLPPESIWSLGGIGRYQTAANGLGVVMAHGVRTGLEDNLWLDDERTTLATNAQLVARVAAQASALGRPIATASIARNMLGLASRVSL</sequence>
<dbReference type="EMBL" id="JACOGF010000028">
    <property type="protein sequence ID" value="MBC3921152.1"/>
    <property type="molecule type" value="Genomic_DNA"/>
</dbReference>
<dbReference type="InterPro" id="IPR013785">
    <property type="entry name" value="Aldolase_TIM"/>
</dbReference>
<keyword evidence="2" id="KW-0808">Transferase</keyword>
<dbReference type="RefSeq" id="WP_186950987.1">
    <property type="nucleotide sequence ID" value="NZ_JACOGF010000028.1"/>
</dbReference>
<gene>
    <name evidence="5" type="ORF">H8L32_27060</name>
</gene>
<comment type="caution">
    <text evidence="5">The sequence shown here is derived from an EMBL/GenBank/DDBJ whole genome shotgun (WGS) entry which is preliminary data.</text>
</comment>
<accession>A0ABR6ZZ47</accession>
<evidence type="ECO:0000256" key="1">
    <source>
        <dbReference type="ARBA" id="ARBA00001947"/>
    </source>
</evidence>
<keyword evidence="6" id="KW-1185">Reference proteome</keyword>
<reference evidence="5 6" key="1">
    <citation type="submission" date="2020-08" db="EMBL/GenBank/DDBJ databases">
        <title>Novel species isolated from subtropical streams in China.</title>
        <authorList>
            <person name="Lu H."/>
        </authorList>
    </citation>
    <scope>NUCLEOTIDE SEQUENCE [LARGE SCALE GENOMIC DNA]</scope>
    <source>
        <strain evidence="5 6">CY18W</strain>
    </source>
</reference>
<proteinExistence type="predicted"/>
<evidence type="ECO:0000313" key="5">
    <source>
        <dbReference type="EMBL" id="MBC3921152.1"/>
    </source>
</evidence>
<evidence type="ECO:0000256" key="4">
    <source>
        <dbReference type="ARBA" id="ARBA00022833"/>
    </source>
</evidence>
<protein>
    <submittedName>
        <fullName evidence="5">3-keto-5-aminohexanoate cleavage protein</fullName>
    </submittedName>
</protein>
<evidence type="ECO:0000256" key="2">
    <source>
        <dbReference type="ARBA" id="ARBA00022679"/>
    </source>
</evidence>
<dbReference type="Gene3D" id="3.20.20.70">
    <property type="entry name" value="Aldolase class I"/>
    <property type="match status" value="1"/>
</dbReference>
<dbReference type="InterPro" id="IPR008567">
    <property type="entry name" value="BKACE"/>
</dbReference>
<name>A0ABR6ZZ47_9BURK</name>
<organism evidence="5 6">
    <name type="scientific">Undibacterium hunanense</name>
    <dbReference type="NCBI Taxonomy" id="2762292"/>
    <lineage>
        <taxon>Bacteria</taxon>
        <taxon>Pseudomonadati</taxon>
        <taxon>Pseudomonadota</taxon>
        <taxon>Betaproteobacteria</taxon>
        <taxon>Burkholderiales</taxon>
        <taxon>Oxalobacteraceae</taxon>
        <taxon>Undibacterium</taxon>
    </lineage>
</organism>
<evidence type="ECO:0000256" key="3">
    <source>
        <dbReference type="ARBA" id="ARBA00022723"/>
    </source>
</evidence>
<keyword evidence="3" id="KW-0479">Metal-binding</keyword>
<dbReference type="PANTHER" id="PTHR37418:SF2">
    <property type="entry name" value="3-KETO-5-AMINOHEXANOATE CLEAVAGE ENZYME"/>
    <property type="match status" value="1"/>
</dbReference>